<evidence type="ECO:0000313" key="1">
    <source>
        <dbReference type="EMBL" id="MBB5353165.1"/>
    </source>
</evidence>
<dbReference type="Proteomes" id="UP000557717">
    <property type="component" value="Unassembled WGS sequence"/>
</dbReference>
<reference evidence="1 2" key="1">
    <citation type="submission" date="2020-08" db="EMBL/GenBank/DDBJ databases">
        <title>Genomic Encyclopedia of Type Strains, Phase IV (KMG-IV): sequencing the most valuable type-strain genomes for metagenomic binning, comparative biology and taxonomic classification.</title>
        <authorList>
            <person name="Goeker M."/>
        </authorList>
    </citation>
    <scope>NUCLEOTIDE SEQUENCE [LARGE SCALE GENOMIC DNA]</scope>
    <source>
        <strain evidence="1 2">YC6886</strain>
    </source>
</reference>
<protein>
    <recommendedName>
        <fullName evidence="3">HEAT repeat domain-containing protein</fullName>
    </recommendedName>
</protein>
<proteinExistence type="predicted"/>
<organism evidence="1 2">
    <name type="scientific">Haloferula luteola</name>
    <dbReference type="NCBI Taxonomy" id="595692"/>
    <lineage>
        <taxon>Bacteria</taxon>
        <taxon>Pseudomonadati</taxon>
        <taxon>Verrucomicrobiota</taxon>
        <taxon>Verrucomicrobiia</taxon>
        <taxon>Verrucomicrobiales</taxon>
        <taxon>Verrucomicrobiaceae</taxon>
        <taxon>Haloferula</taxon>
    </lineage>
</organism>
<keyword evidence="2" id="KW-1185">Reference proteome</keyword>
<gene>
    <name evidence="1" type="ORF">HNR46_003419</name>
</gene>
<sequence>MSSLAVVKSYYRREVDAAMRIEILAHLDDEEWTQDQVDFLESVMRLDSDATVREAVLMSAAYQNPVCLPLLQLGRQDRDENVRELAAELIEEAQE</sequence>
<evidence type="ECO:0008006" key="3">
    <source>
        <dbReference type="Google" id="ProtNLM"/>
    </source>
</evidence>
<dbReference type="AlphaFoldDB" id="A0A840V568"/>
<dbReference type="EMBL" id="JACHFD010000021">
    <property type="protein sequence ID" value="MBB5353165.1"/>
    <property type="molecule type" value="Genomic_DNA"/>
</dbReference>
<comment type="caution">
    <text evidence="1">The sequence shown here is derived from an EMBL/GenBank/DDBJ whole genome shotgun (WGS) entry which is preliminary data.</text>
</comment>
<name>A0A840V568_9BACT</name>
<evidence type="ECO:0000313" key="2">
    <source>
        <dbReference type="Proteomes" id="UP000557717"/>
    </source>
</evidence>
<accession>A0A840V568</accession>